<sequence>MTRNPVATLFLCPCASGSEVGFPQSLGRFTDMLYDKSLERDNCGFGLIAHIEANLATR</sequence>
<evidence type="ECO:0000313" key="1">
    <source>
        <dbReference type="EMBL" id="STL79407.1"/>
    </source>
</evidence>
<accession>A0A377BZ94</accession>
<evidence type="ECO:0000313" key="2">
    <source>
        <dbReference type="Proteomes" id="UP000254088"/>
    </source>
</evidence>
<dbReference type="AlphaFoldDB" id="A0A377BZ94"/>
<dbReference type="Proteomes" id="UP000254088">
    <property type="component" value="Unassembled WGS sequence"/>
</dbReference>
<name>A0A377BZ94_ECOLX</name>
<dbReference type="EC" id="1.4.1.13" evidence="1"/>
<dbReference type="GO" id="GO:0004355">
    <property type="term" value="F:glutamate synthase (NADPH) activity"/>
    <property type="evidence" value="ECO:0007669"/>
    <property type="project" value="UniProtKB-EC"/>
</dbReference>
<protein>
    <submittedName>
        <fullName evidence="1">Glutamate synthase subunit alpha</fullName>
        <ecNumber evidence="1">1.4.1.13</ecNumber>
    </submittedName>
</protein>
<organism evidence="1 2">
    <name type="scientific">Escherichia coli</name>
    <dbReference type="NCBI Taxonomy" id="562"/>
    <lineage>
        <taxon>Bacteria</taxon>
        <taxon>Pseudomonadati</taxon>
        <taxon>Pseudomonadota</taxon>
        <taxon>Gammaproteobacteria</taxon>
        <taxon>Enterobacterales</taxon>
        <taxon>Enterobacteriaceae</taxon>
        <taxon>Escherichia</taxon>
    </lineage>
</organism>
<gene>
    <name evidence="1" type="primary">gltB_8</name>
    <name evidence="1" type="ORF">NCTC10429_01212</name>
</gene>
<proteinExistence type="predicted"/>
<keyword evidence="1" id="KW-0560">Oxidoreductase</keyword>
<reference evidence="1 2" key="1">
    <citation type="submission" date="2018-06" db="EMBL/GenBank/DDBJ databases">
        <authorList>
            <consortium name="Pathogen Informatics"/>
            <person name="Doyle S."/>
        </authorList>
    </citation>
    <scope>NUCLEOTIDE SEQUENCE [LARGE SCALE GENOMIC DNA]</scope>
    <source>
        <strain evidence="1 2">NCTC10429</strain>
    </source>
</reference>
<dbReference type="EMBL" id="UGEX01000001">
    <property type="protein sequence ID" value="STL79407.1"/>
    <property type="molecule type" value="Genomic_DNA"/>
</dbReference>